<reference evidence="2 3" key="1">
    <citation type="submission" date="2019-12" db="EMBL/GenBank/DDBJ databases">
        <title>Genome sequencing and assembly of endphytes of Porphyra tenera.</title>
        <authorList>
            <person name="Park J.M."/>
            <person name="Shin R."/>
            <person name="Jo S.H."/>
        </authorList>
    </citation>
    <scope>NUCLEOTIDE SEQUENCE [LARGE SCALE GENOMIC DNA]</scope>
    <source>
        <strain evidence="2 3">GPM3</strain>
    </source>
</reference>
<dbReference type="EMBL" id="CP054580">
    <property type="protein sequence ID" value="QKS25644.1"/>
    <property type="molecule type" value="Genomic_DNA"/>
</dbReference>
<dbReference type="InterPro" id="IPR050312">
    <property type="entry name" value="IolE/XylAMocC-like"/>
</dbReference>
<dbReference type="EC" id="4.2.1.44" evidence="2"/>
<dbReference type="Proteomes" id="UP000509761">
    <property type="component" value="Chromosome"/>
</dbReference>
<evidence type="ECO:0000313" key="2">
    <source>
        <dbReference type="EMBL" id="QKS25644.1"/>
    </source>
</evidence>
<dbReference type="InterPro" id="IPR013022">
    <property type="entry name" value="Xyl_isomerase-like_TIM-brl"/>
</dbReference>
<proteinExistence type="predicted"/>
<evidence type="ECO:0000259" key="1">
    <source>
        <dbReference type="Pfam" id="PF01261"/>
    </source>
</evidence>
<dbReference type="SUPFAM" id="SSF51658">
    <property type="entry name" value="Xylose isomerase-like"/>
    <property type="match status" value="1"/>
</dbReference>
<keyword evidence="3" id="KW-1185">Reference proteome</keyword>
<sequence>MANTIADLLAPHQLRLGINPLSWTNDVITEFGDDTPVETFLHEAAACGYQGVEMGRKFPRDPSVLKPLLAEHDLALASGWYSGFLAERDVESELAAVAEHAELLAACGAQVMVYGECGLMPGDAPLDAPLSKTPSVAKADWSAYGERLTRFAEALKARHGIALSYHAHLMMVVENEAEIDALMAHTGEAVGLLFDAGHVVAGGGDMAGLLARHGARINHLHCKDIRGDVMARVRREDISFNQGVRDGMFTVPGDGYLDFSPLIEFATNTDYQGWLIVEAEQDPRKAPPKEMAGIAYRHMTQLFENR</sequence>
<dbReference type="PANTHER" id="PTHR12110:SF41">
    <property type="entry name" value="INOSOSE DEHYDRATASE"/>
    <property type="match status" value="1"/>
</dbReference>
<dbReference type="GO" id="GO:0050114">
    <property type="term" value="F:myo-inosose-2 dehydratase activity"/>
    <property type="evidence" value="ECO:0007669"/>
    <property type="project" value="UniProtKB-EC"/>
</dbReference>
<feature type="domain" description="Xylose isomerase-like TIM barrel" evidence="1">
    <location>
        <begin position="42"/>
        <end position="293"/>
    </location>
</feature>
<name>A0AAP9NPH0_9GAMM</name>
<keyword evidence="2" id="KW-0456">Lyase</keyword>
<dbReference type="InterPro" id="IPR036237">
    <property type="entry name" value="Xyl_isomerase-like_sf"/>
</dbReference>
<dbReference type="AlphaFoldDB" id="A0AAP9NPH0"/>
<dbReference type="Gene3D" id="3.20.20.150">
    <property type="entry name" value="Divalent-metal-dependent TIM barrel enzymes"/>
    <property type="match status" value="1"/>
</dbReference>
<dbReference type="InterPro" id="IPR030823">
    <property type="entry name" value="IolE/MocC"/>
</dbReference>
<dbReference type="RefSeq" id="WP_022521582.1">
    <property type="nucleotide sequence ID" value="NZ_CP054580.1"/>
</dbReference>
<gene>
    <name evidence="2" type="ORF">FX987_03440</name>
</gene>
<dbReference type="PANTHER" id="PTHR12110">
    <property type="entry name" value="HYDROXYPYRUVATE ISOMERASE"/>
    <property type="match status" value="1"/>
</dbReference>
<accession>A0AAP9NPH0</accession>
<dbReference type="NCBIfam" id="TIGR04379">
    <property type="entry name" value="myo_inos_iolE"/>
    <property type="match status" value="1"/>
</dbReference>
<dbReference type="Pfam" id="PF01261">
    <property type="entry name" value="AP_endonuc_2"/>
    <property type="match status" value="1"/>
</dbReference>
<evidence type="ECO:0000313" key="3">
    <source>
        <dbReference type="Proteomes" id="UP000509761"/>
    </source>
</evidence>
<protein>
    <submittedName>
        <fullName evidence="2">Inosose dehydratase</fullName>
        <ecNumber evidence="2">4.2.1.44</ecNumber>
    </submittedName>
</protein>
<organism evidence="2 3">
    <name type="scientific">Vreelandella titanicae</name>
    <dbReference type="NCBI Taxonomy" id="664683"/>
    <lineage>
        <taxon>Bacteria</taxon>
        <taxon>Pseudomonadati</taxon>
        <taxon>Pseudomonadota</taxon>
        <taxon>Gammaproteobacteria</taxon>
        <taxon>Oceanospirillales</taxon>
        <taxon>Halomonadaceae</taxon>
        <taxon>Vreelandella</taxon>
    </lineage>
</organism>